<organism evidence="2 3">
    <name type="scientific">Lysinibacillus alkalisoli</name>
    <dbReference type="NCBI Taxonomy" id="1911548"/>
    <lineage>
        <taxon>Bacteria</taxon>
        <taxon>Bacillati</taxon>
        <taxon>Bacillota</taxon>
        <taxon>Bacilli</taxon>
        <taxon>Bacillales</taxon>
        <taxon>Bacillaceae</taxon>
        <taxon>Lysinibacillus</taxon>
    </lineage>
</organism>
<feature type="domain" description="GmrSD restriction endonucleases N-terminal" evidence="1">
    <location>
        <begin position="11"/>
        <end position="260"/>
    </location>
</feature>
<dbReference type="Proteomes" id="UP000616608">
    <property type="component" value="Unassembled WGS sequence"/>
</dbReference>
<evidence type="ECO:0000313" key="3">
    <source>
        <dbReference type="Proteomes" id="UP000616608"/>
    </source>
</evidence>
<name>A0A917G0T3_9BACI</name>
<accession>A0A917G0T3</accession>
<dbReference type="PANTHER" id="PTHR35149">
    <property type="entry name" value="SLL5132 PROTEIN"/>
    <property type="match status" value="1"/>
</dbReference>
<keyword evidence="3" id="KW-1185">Reference proteome</keyword>
<protein>
    <recommendedName>
        <fullName evidence="1">GmrSD restriction endonucleases N-terminal domain-containing protein</fullName>
    </recommendedName>
</protein>
<dbReference type="InterPro" id="IPR004919">
    <property type="entry name" value="GmrSD_N"/>
</dbReference>
<dbReference type="AlphaFoldDB" id="A0A917G0T3"/>
<dbReference type="RefSeq" id="WP_188613832.1">
    <property type="nucleotide sequence ID" value="NZ_BMJT01000003.1"/>
</dbReference>
<evidence type="ECO:0000259" key="1">
    <source>
        <dbReference type="Pfam" id="PF03235"/>
    </source>
</evidence>
<evidence type="ECO:0000313" key="2">
    <source>
        <dbReference type="EMBL" id="GGG16799.1"/>
    </source>
</evidence>
<sequence>MNFEATSNNIKGVFTATRRYRIPRFQRDFSWEQSNYNEFLTDMLSQITFNTETNKFENSQYFLGNMLFLGRKESDLVEVIDGQQRITTITILLAALRNTLYKLSEIESNEEEYRNLAKSYADTIQDEYLIKRIDGEPQRKVETTSSFPYFTQTIQDYQTRNKNVEPSTEEEQLLKQTFEFFLKKLEEKNFLKIFSERDECKNFDKVYYLEALKALREQVLKSQVIEVFVAEKEQANRIFENINSKGKPLTPVDLIKNSIFSRLDTTSAGVDETSLIWSKFNQKLINLDTSFNEFFLHYWKAIYPEDSANGSNLYKKFSRRFNAQAENDTEILSEFVSNLYKGFNFYTMIVNPDYNKFKRQSQKPELEYLTSINYFKGVQVRPALLSLYMKNEILGDNKKLPTKEKNEFLQFLSNFHFAAFGTTLKIRSNTVTTPYKEFSTKVTKSENKGDIRKAISKLKSDLIELIPKEKFLQAFIELEFSKKKSKNKLESFPASYAIKQLSNKLETRDFSDDEYSIEHILDESLGGNTNIGNLVVLETKFNEEANQIKQKKGVITFKEKREIYLQSNYKMVTLLLENYEVFSRDNILERANALSNQFWEIYFTVEN</sequence>
<proteinExistence type="predicted"/>
<reference evidence="2" key="1">
    <citation type="journal article" date="2014" name="Int. J. Syst. Evol. Microbiol.">
        <title>Complete genome sequence of Corynebacterium casei LMG S-19264T (=DSM 44701T), isolated from a smear-ripened cheese.</title>
        <authorList>
            <consortium name="US DOE Joint Genome Institute (JGI-PGF)"/>
            <person name="Walter F."/>
            <person name="Albersmeier A."/>
            <person name="Kalinowski J."/>
            <person name="Ruckert C."/>
        </authorList>
    </citation>
    <scope>NUCLEOTIDE SEQUENCE</scope>
    <source>
        <strain evidence="2">CGMCC 1.15760</strain>
    </source>
</reference>
<gene>
    <name evidence="2" type="ORF">GCM10007425_08930</name>
</gene>
<dbReference type="EMBL" id="BMJT01000003">
    <property type="protein sequence ID" value="GGG16799.1"/>
    <property type="molecule type" value="Genomic_DNA"/>
</dbReference>
<reference evidence="2" key="2">
    <citation type="submission" date="2020-09" db="EMBL/GenBank/DDBJ databases">
        <authorList>
            <person name="Sun Q."/>
            <person name="Zhou Y."/>
        </authorList>
    </citation>
    <scope>NUCLEOTIDE SEQUENCE</scope>
    <source>
        <strain evidence="2">CGMCC 1.15760</strain>
    </source>
</reference>
<dbReference type="Pfam" id="PF03235">
    <property type="entry name" value="GmrSD_N"/>
    <property type="match status" value="1"/>
</dbReference>
<comment type="caution">
    <text evidence="2">The sequence shown here is derived from an EMBL/GenBank/DDBJ whole genome shotgun (WGS) entry which is preliminary data.</text>
</comment>
<dbReference type="PANTHER" id="PTHR35149:SF1">
    <property type="entry name" value="DUF5655 DOMAIN-CONTAINING PROTEIN"/>
    <property type="match status" value="1"/>
</dbReference>